<dbReference type="InterPro" id="IPR012677">
    <property type="entry name" value="Nucleotide-bd_a/b_plait_sf"/>
</dbReference>
<sequence>MGQKPSEACSLLSRTSEGDGRPRLNPMAEPYTPPQLAPQKVQQHHHLFPPPRLVFASWGLPSPVHYYLNPQRRMTFCTRPIRHGEHATPRKPCLVSGGDLGKNLGKTEVPRAPFCKERRRGGVRSFVPPRSMRERQRHGNLITASCGERKWVQRQHDSSDENKHGHDGAVLGKACVVAENAKSDDVTRNDPKVVLNGSTTVMIRNIPNQFKRKDLLYILDKHCEEANAMADSAEDQSEYDFVYLPVDFKTKANKGYAFVNFTNLTGASGMYRAYHNFRWECLPIKNLNFRSRKVCEISPAKIQGKVALEGSLKNRTFPCREYQPVVTTETPRDGRQKNGMLVVIGKCPGAASAQETGAKAPAVSVNQVDR</sequence>
<gene>
    <name evidence="4" type="primary">LOC115736251</name>
</gene>
<reference evidence="4" key="2">
    <citation type="submission" date="2025-08" db="UniProtKB">
        <authorList>
            <consortium name="RefSeq"/>
        </authorList>
    </citation>
    <scope>IDENTIFICATION</scope>
    <source>
        <tissue evidence="4">Leaf</tissue>
    </source>
</reference>
<accession>A0A8B8NP23</accession>
<feature type="domain" description="Mei2-like C-terminal RNA recognition motif" evidence="2">
    <location>
        <begin position="199"/>
        <end position="309"/>
    </location>
</feature>
<evidence type="ECO:0000313" key="3">
    <source>
        <dbReference type="Proteomes" id="UP000827889"/>
    </source>
</evidence>
<reference evidence="3" key="1">
    <citation type="submission" date="2025-05" db="UniProtKB">
        <authorList>
            <consortium name="RefSeq"/>
        </authorList>
    </citation>
    <scope>NUCLEOTIDE SEQUENCE [LARGE SCALE GENOMIC DNA]</scope>
</reference>
<dbReference type="Pfam" id="PF04059">
    <property type="entry name" value="RRM_2"/>
    <property type="match status" value="1"/>
</dbReference>
<evidence type="ECO:0000259" key="2">
    <source>
        <dbReference type="Pfam" id="PF04059"/>
    </source>
</evidence>
<protein>
    <submittedName>
        <fullName evidence="4">Protein terminal ear1-like</fullName>
    </submittedName>
</protein>
<evidence type="ECO:0000256" key="1">
    <source>
        <dbReference type="SAM" id="MobiDB-lite"/>
    </source>
</evidence>
<dbReference type="AlphaFoldDB" id="A0A8B8NP23"/>
<keyword evidence="3" id="KW-1185">Reference proteome</keyword>
<organism evidence="3 4">
    <name type="scientific">Rhodamnia argentea</name>
    <dbReference type="NCBI Taxonomy" id="178133"/>
    <lineage>
        <taxon>Eukaryota</taxon>
        <taxon>Viridiplantae</taxon>
        <taxon>Streptophyta</taxon>
        <taxon>Embryophyta</taxon>
        <taxon>Tracheophyta</taxon>
        <taxon>Spermatophyta</taxon>
        <taxon>Magnoliopsida</taxon>
        <taxon>eudicotyledons</taxon>
        <taxon>Gunneridae</taxon>
        <taxon>Pentapetalae</taxon>
        <taxon>rosids</taxon>
        <taxon>malvids</taxon>
        <taxon>Myrtales</taxon>
        <taxon>Myrtaceae</taxon>
        <taxon>Myrtoideae</taxon>
        <taxon>Myrteae</taxon>
        <taxon>Australasian group</taxon>
        <taxon>Rhodamnia</taxon>
    </lineage>
</organism>
<dbReference type="InterPro" id="IPR007201">
    <property type="entry name" value="Mei2-like_Rrm_C"/>
</dbReference>
<dbReference type="InterPro" id="IPR035979">
    <property type="entry name" value="RBD_domain_sf"/>
</dbReference>
<dbReference type="Proteomes" id="UP000827889">
    <property type="component" value="Chromosome 2"/>
</dbReference>
<dbReference type="RefSeq" id="XP_030523713.1">
    <property type="nucleotide sequence ID" value="XM_030667853.2"/>
</dbReference>
<proteinExistence type="predicted"/>
<feature type="region of interest" description="Disordered" evidence="1">
    <location>
        <begin position="351"/>
        <end position="370"/>
    </location>
</feature>
<dbReference type="GeneID" id="115736251"/>
<dbReference type="OrthoDB" id="417481at2759"/>
<name>A0A8B8NP23_9MYRT</name>
<dbReference type="SUPFAM" id="SSF54928">
    <property type="entry name" value="RNA-binding domain, RBD"/>
    <property type="match status" value="1"/>
</dbReference>
<evidence type="ECO:0000313" key="4">
    <source>
        <dbReference type="RefSeq" id="XP_030523713.1"/>
    </source>
</evidence>
<feature type="region of interest" description="Disordered" evidence="1">
    <location>
        <begin position="1"/>
        <end position="30"/>
    </location>
</feature>
<dbReference type="KEGG" id="rarg:115736251"/>
<dbReference type="Gene3D" id="3.30.70.330">
    <property type="match status" value="1"/>
</dbReference>
<dbReference type="GO" id="GO:0003676">
    <property type="term" value="F:nucleic acid binding"/>
    <property type="evidence" value="ECO:0007669"/>
    <property type="project" value="InterPro"/>
</dbReference>